<evidence type="ECO:0000313" key="3">
    <source>
        <dbReference type="Proteomes" id="UP001054252"/>
    </source>
</evidence>
<dbReference type="Proteomes" id="UP001054252">
    <property type="component" value="Unassembled WGS sequence"/>
</dbReference>
<feature type="compositionally biased region" description="Polar residues" evidence="1">
    <location>
        <begin position="23"/>
        <end position="32"/>
    </location>
</feature>
<feature type="compositionally biased region" description="Acidic residues" evidence="1">
    <location>
        <begin position="166"/>
        <end position="188"/>
    </location>
</feature>
<dbReference type="AlphaFoldDB" id="A0AAV5J2G7"/>
<name>A0AAV5J2G7_9ROSI</name>
<dbReference type="EMBL" id="BPVZ01000023">
    <property type="protein sequence ID" value="GKV05116.1"/>
    <property type="molecule type" value="Genomic_DNA"/>
</dbReference>
<reference evidence="2 3" key="1">
    <citation type="journal article" date="2021" name="Commun. Biol.">
        <title>The genome of Shorea leprosula (Dipterocarpaceae) highlights the ecological relevance of drought in aseasonal tropical rainforests.</title>
        <authorList>
            <person name="Ng K.K.S."/>
            <person name="Kobayashi M.J."/>
            <person name="Fawcett J.A."/>
            <person name="Hatakeyama M."/>
            <person name="Paape T."/>
            <person name="Ng C.H."/>
            <person name="Ang C.C."/>
            <person name="Tnah L.H."/>
            <person name="Lee C.T."/>
            <person name="Nishiyama T."/>
            <person name="Sese J."/>
            <person name="O'Brien M.J."/>
            <person name="Copetti D."/>
            <person name="Mohd Noor M.I."/>
            <person name="Ong R.C."/>
            <person name="Putra M."/>
            <person name="Sireger I.Z."/>
            <person name="Indrioko S."/>
            <person name="Kosugi Y."/>
            <person name="Izuno A."/>
            <person name="Isagi Y."/>
            <person name="Lee S.L."/>
            <person name="Shimizu K.K."/>
        </authorList>
    </citation>
    <scope>NUCLEOTIDE SEQUENCE [LARGE SCALE GENOMIC DNA]</scope>
    <source>
        <strain evidence="2">214</strain>
    </source>
</reference>
<feature type="region of interest" description="Disordered" evidence="1">
    <location>
        <begin position="23"/>
        <end position="194"/>
    </location>
</feature>
<gene>
    <name evidence="2" type="ORF">SLEP1_g17157</name>
</gene>
<feature type="compositionally biased region" description="Basic and acidic residues" evidence="1">
    <location>
        <begin position="55"/>
        <end position="74"/>
    </location>
</feature>
<sequence length="194" mass="21391">MNFSRSDANDEDIEECCVTQNSQPTANCNKASKTVKGDGDETDVMHGGDAAQQQDPKKNNHDDKELPDIVHSDANDEYIGEGCVTQNSQPTPNYNEALETTKGDGDETDVAHEGDVAQQQNPKKNDHDDEDLPNIVHSDADDEKGERVPVRINNHGDLGSDFSFENSEDEFEVSSDDSSDYLVADEDELTKKKM</sequence>
<feature type="compositionally biased region" description="Basic and acidic residues" evidence="1">
    <location>
        <begin position="35"/>
        <end position="46"/>
    </location>
</feature>
<evidence type="ECO:0000313" key="2">
    <source>
        <dbReference type="EMBL" id="GKV05116.1"/>
    </source>
</evidence>
<feature type="compositionally biased region" description="Polar residues" evidence="1">
    <location>
        <begin position="84"/>
        <end position="94"/>
    </location>
</feature>
<keyword evidence="3" id="KW-1185">Reference proteome</keyword>
<proteinExistence type="predicted"/>
<comment type="caution">
    <text evidence="2">The sequence shown here is derived from an EMBL/GenBank/DDBJ whole genome shotgun (WGS) entry which is preliminary data.</text>
</comment>
<feature type="compositionally biased region" description="Basic and acidic residues" evidence="1">
    <location>
        <begin position="99"/>
        <end position="115"/>
    </location>
</feature>
<protein>
    <submittedName>
        <fullName evidence="2">Uncharacterized protein</fullName>
    </submittedName>
</protein>
<organism evidence="2 3">
    <name type="scientific">Rubroshorea leprosula</name>
    <dbReference type="NCBI Taxonomy" id="152421"/>
    <lineage>
        <taxon>Eukaryota</taxon>
        <taxon>Viridiplantae</taxon>
        <taxon>Streptophyta</taxon>
        <taxon>Embryophyta</taxon>
        <taxon>Tracheophyta</taxon>
        <taxon>Spermatophyta</taxon>
        <taxon>Magnoliopsida</taxon>
        <taxon>eudicotyledons</taxon>
        <taxon>Gunneridae</taxon>
        <taxon>Pentapetalae</taxon>
        <taxon>rosids</taxon>
        <taxon>malvids</taxon>
        <taxon>Malvales</taxon>
        <taxon>Dipterocarpaceae</taxon>
        <taxon>Rubroshorea</taxon>
    </lineage>
</organism>
<evidence type="ECO:0000256" key="1">
    <source>
        <dbReference type="SAM" id="MobiDB-lite"/>
    </source>
</evidence>
<accession>A0AAV5J2G7</accession>